<comment type="subcellular location">
    <subcellularLocation>
        <location evidence="1">Nucleus</location>
    </subcellularLocation>
</comment>
<dbReference type="FunFam" id="1.25.40.10:FF:000023">
    <property type="entry name" value="Pre-mRNA-splicing factor SYF1"/>
    <property type="match status" value="1"/>
</dbReference>
<feature type="region of interest" description="Disordered" evidence="12">
    <location>
        <begin position="803"/>
        <end position="841"/>
    </location>
</feature>
<evidence type="ECO:0000259" key="13">
    <source>
        <dbReference type="Pfam" id="PF23220"/>
    </source>
</evidence>
<dbReference type="InterPro" id="IPR055430">
    <property type="entry name" value="HAT_Syf1_CNRKL1_C"/>
</dbReference>
<dbReference type="GO" id="GO:0000974">
    <property type="term" value="C:Prp19 complex"/>
    <property type="evidence" value="ECO:0007669"/>
    <property type="project" value="TreeGrafter"/>
</dbReference>
<dbReference type="InterPro" id="IPR003107">
    <property type="entry name" value="HAT"/>
</dbReference>
<evidence type="ECO:0000256" key="2">
    <source>
        <dbReference type="ARBA" id="ARBA00008644"/>
    </source>
</evidence>
<evidence type="ECO:0000256" key="1">
    <source>
        <dbReference type="ARBA" id="ARBA00004123"/>
    </source>
</evidence>
<reference evidence="16" key="1">
    <citation type="journal article" date="2020" name="Stud. Mycol.">
        <title>101 Dothideomycetes genomes: a test case for predicting lifestyles and emergence of pathogens.</title>
        <authorList>
            <person name="Haridas S."/>
            <person name="Albert R."/>
            <person name="Binder M."/>
            <person name="Bloem J."/>
            <person name="Labutti K."/>
            <person name="Salamov A."/>
            <person name="Andreopoulos B."/>
            <person name="Baker S."/>
            <person name="Barry K."/>
            <person name="Bills G."/>
            <person name="Bluhm B."/>
            <person name="Cannon C."/>
            <person name="Castanera R."/>
            <person name="Culley D."/>
            <person name="Daum C."/>
            <person name="Ezra D."/>
            <person name="Gonzalez J."/>
            <person name="Henrissat B."/>
            <person name="Kuo A."/>
            <person name="Liang C."/>
            <person name="Lipzen A."/>
            <person name="Lutzoni F."/>
            <person name="Magnuson J."/>
            <person name="Mondo S."/>
            <person name="Nolan M."/>
            <person name="Ohm R."/>
            <person name="Pangilinan J."/>
            <person name="Park H.-J."/>
            <person name="Ramirez L."/>
            <person name="Alfaro M."/>
            <person name="Sun H."/>
            <person name="Tritt A."/>
            <person name="Yoshinaga Y."/>
            <person name="Zwiers L.-H."/>
            <person name="Turgeon B."/>
            <person name="Goodwin S."/>
            <person name="Spatafora J."/>
            <person name="Crous P."/>
            <person name="Grigoriev I."/>
        </authorList>
    </citation>
    <scope>NUCLEOTIDE SEQUENCE</scope>
    <source>
        <strain evidence="16">CBS 116435</strain>
    </source>
</reference>
<dbReference type="GO" id="GO:0071014">
    <property type="term" value="C:post-mRNA release spliceosomal complex"/>
    <property type="evidence" value="ECO:0007669"/>
    <property type="project" value="TreeGrafter"/>
</dbReference>
<dbReference type="Proteomes" id="UP000799441">
    <property type="component" value="Unassembled WGS sequence"/>
</dbReference>
<dbReference type="InterPro" id="IPR056350">
    <property type="entry name" value="HAT_Syf1_central"/>
</dbReference>
<evidence type="ECO:0000256" key="12">
    <source>
        <dbReference type="SAM" id="MobiDB-lite"/>
    </source>
</evidence>
<evidence type="ECO:0000256" key="11">
    <source>
        <dbReference type="ARBA" id="ARBA00067212"/>
    </source>
</evidence>
<name>A0A9P4QF88_9PEZI</name>
<dbReference type="GO" id="GO:0071007">
    <property type="term" value="C:U2-type catalytic step 2 spliceosome"/>
    <property type="evidence" value="ECO:0007669"/>
    <property type="project" value="TreeGrafter"/>
</dbReference>
<evidence type="ECO:0000256" key="4">
    <source>
        <dbReference type="ARBA" id="ARBA00022664"/>
    </source>
</evidence>
<comment type="similarity">
    <text evidence="2">Belongs to the crooked-neck family.</text>
</comment>
<evidence type="ECO:0000259" key="15">
    <source>
        <dbReference type="Pfam" id="PF23233"/>
    </source>
</evidence>
<protein>
    <recommendedName>
        <fullName evidence="10">Pre-mRNA-splicing factor SYF1</fullName>
    </recommendedName>
    <alternativeName>
        <fullName evidence="11">Pre-mRNA-splicing factor syf1</fullName>
    </alternativeName>
</protein>
<gene>
    <name evidence="16" type="ORF">K431DRAFT_219186</name>
</gene>
<sequence>MQPLAQNSLFLVGQNDEIYENDVLRNQGSTKPWLDYIAFKRQYGTLLEQSFVMERACISLPRSYKLWKMYLELRTTHLKGKNASRHKTEFQKVNALFERALVLLNKMPKIWEMYLEFLCQQPLVTFTKKAFDRALRALPLTQHSRIWALYRPFANSAGGETAVRIWRRYVQLYPDRVEEYIELLAQEGKYVETVQRYLAILNNPRFKSREAKGPFQHWAEMLEVLIDHAKTIPNPIPLPTGLTIDVETIIRSGLQRFPDQRGILWVGLARYYINLGAYERARDIFEEGITTVMTVRDFSVVFDVYAEAEEALISIKLEESAARQQQGKVDKDADLDLDIRMLRFETLMDRRPFLVNDVLLRQNPHNVSEWAKRVALWGDNAAMVTQTYSDAIAAISPKKAVGQFHELWASYAKFYEEGGDLKTARIIMEKAVKVPFKSVSELAEMWTEWAEMELRNEEFDNAVRVMETATKAPKRSTVDYFDETLSPQQRLHKSWKLWSFYVDLVESVSSIGETRKVYERIFELRIATPQTVVNFANLLEENGYFEDSFKVYERGLDLFTYPVAFELWNLYLQKAVDRKISIERLRDLFEQAVEGCPPKFAKTLYLMYGALEEERGLARHAMRIYERATRAVSDEDRSDLFEFYITKSASNFGLTSTRPIYERAIAALSDRDAALMCIKFAEMERRLGEIDRARAIYGHASQFCDPRVPGEAGQGFWKKWEQFEVQHGNEDTFKEMLRLKRSVQAQFNTDVNFVATQALARQQAQAQGLDADVLAAEDAETGMKGTDKADAMAALERQARAPVGFVAASSGPEGGNRPKPSEQENAAPVQNDAEINIEDEL</sequence>
<dbReference type="OrthoDB" id="10067343at2759"/>
<feature type="domain" description="Pre-mRNA-splicing factor SYF1 central HAT repeats" evidence="13">
    <location>
        <begin position="177"/>
        <end position="395"/>
    </location>
</feature>
<evidence type="ECO:0000256" key="3">
    <source>
        <dbReference type="ARBA" id="ARBA00011524"/>
    </source>
</evidence>
<keyword evidence="5" id="KW-0747">Spliceosome</keyword>
<evidence type="ECO:0000256" key="8">
    <source>
        <dbReference type="ARBA" id="ARBA00023242"/>
    </source>
</evidence>
<dbReference type="SMART" id="SM00386">
    <property type="entry name" value="HAT"/>
    <property type="match status" value="9"/>
</dbReference>
<dbReference type="PANTHER" id="PTHR11246:SF5">
    <property type="entry name" value="PRE-MRNA-SPLICING FACTOR SYF1"/>
    <property type="match status" value="1"/>
</dbReference>
<evidence type="ECO:0000256" key="9">
    <source>
        <dbReference type="ARBA" id="ARBA00037272"/>
    </source>
</evidence>
<dbReference type="Pfam" id="PF23233">
    <property type="entry name" value="HAT_Syf1_CNRKL1_N"/>
    <property type="match status" value="1"/>
</dbReference>
<evidence type="ECO:0000256" key="5">
    <source>
        <dbReference type="ARBA" id="ARBA00022728"/>
    </source>
</evidence>
<keyword evidence="4" id="KW-0507">mRNA processing</keyword>
<evidence type="ECO:0000256" key="7">
    <source>
        <dbReference type="ARBA" id="ARBA00023187"/>
    </source>
</evidence>
<keyword evidence="8" id="KW-0539">Nucleus</keyword>
<evidence type="ECO:0000259" key="14">
    <source>
        <dbReference type="Pfam" id="PF23231"/>
    </source>
</evidence>
<comment type="subunit">
    <text evidence="3">Associated with the spliceosome.</text>
</comment>
<accession>A0A9P4QF88</accession>
<dbReference type="InterPro" id="IPR011990">
    <property type="entry name" value="TPR-like_helical_dom_sf"/>
</dbReference>
<comment type="caution">
    <text evidence="16">The sequence shown here is derived from an EMBL/GenBank/DDBJ whole genome shotgun (WGS) entry which is preliminary data.</text>
</comment>
<keyword evidence="7" id="KW-0508">mRNA splicing</keyword>
<dbReference type="EMBL" id="MU003774">
    <property type="protein sequence ID" value="KAF2723806.1"/>
    <property type="molecule type" value="Genomic_DNA"/>
</dbReference>
<dbReference type="InterPro" id="IPR045075">
    <property type="entry name" value="Syf1-like"/>
</dbReference>
<feature type="domain" description="Pre-mRNA-splicing factor Syf1/CRNKL1-like C-terminal HAT-repeats" evidence="14">
    <location>
        <begin position="397"/>
        <end position="799"/>
    </location>
</feature>
<evidence type="ECO:0000256" key="10">
    <source>
        <dbReference type="ARBA" id="ARBA00039472"/>
    </source>
</evidence>
<dbReference type="PANTHER" id="PTHR11246">
    <property type="entry name" value="PRE-MRNA SPLICING FACTOR"/>
    <property type="match status" value="1"/>
</dbReference>
<dbReference type="AlphaFoldDB" id="A0A9P4QF88"/>
<dbReference type="Pfam" id="PF23220">
    <property type="entry name" value="HAT_Syf1_M"/>
    <property type="match status" value="1"/>
</dbReference>
<proteinExistence type="inferred from homology"/>
<organism evidence="16 17">
    <name type="scientific">Polychaeton citri CBS 116435</name>
    <dbReference type="NCBI Taxonomy" id="1314669"/>
    <lineage>
        <taxon>Eukaryota</taxon>
        <taxon>Fungi</taxon>
        <taxon>Dikarya</taxon>
        <taxon>Ascomycota</taxon>
        <taxon>Pezizomycotina</taxon>
        <taxon>Dothideomycetes</taxon>
        <taxon>Dothideomycetidae</taxon>
        <taxon>Capnodiales</taxon>
        <taxon>Capnodiaceae</taxon>
        <taxon>Polychaeton</taxon>
    </lineage>
</organism>
<dbReference type="FunFam" id="1.25.40.10:FF:000038">
    <property type="entry name" value="Putative pre-mRNA-splicing factor SYF1"/>
    <property type="match status" value="1"/>
</dbReference>
<evidence type="ECO:0000313" key="17">
    <source>
        <dbReference type="Proteomes" id="UP000799441"/>
    </source>
</evidence>
<evidence type="ECO:0000256" key="6">
    <source>
        <dbReference type="ARBA" id="ARBA00022737"/>
    </source>
</evidence>
<dbReference type="Gene3D" id="1.25.40.10">
    <property type="entry name" value="Tetratricopeptide repeat domain"/>
    <property type="match status" value="3"/>
</dbReference>
<keyword evidence="6" id="KW-0677">Repeat</keyword>
<comment type="function">
    <text evidence="9">Involved in pre-mRNA splicing and cell cycle progression.</text>
</comment>
<keyword evidence="17" id="KW-1185">Reference proteome</keyword>
<dbReference type="InterPro" id="IPR055433">
    <property type="entry name" value="HAT_Syf1-like_N"/>
</dbReference>
<evidence type="ECO:0000313" key="16">
    <source>
        <dbReference type="EMBL" id="KAF2723806.1"/>
    </source>
</evidence>
<dbReference type="Pfam" id="PF23231">
    <property type="entry name" value="HAT_Syf1_CNRKL1_C"/>
    <property type="match status" value="1"/>
</dbReference>
<dbReference type="FunFam" id="1.25.40.10:FF:000666">
    <property type="entry name" value="DNA repair and transcription protein (Xab2)"/>
    <property type="match status" value="1"/>
</dbReference>
<feature type="domain" description="Pre-mRNA-splicing factor Syf1-like N-terminal HAT-repeats" evidence="15">
    <location>
        <begin position="16"/>
        <end position="175"/>
    </location>
</feature>
<dbReference type="SUPFAM" id="SSF48452">
    <property type="entry name" value="TPR-like"/>
    <property type="match status" value="3"/>
</dbReference>
<dbReference type="GO" id="GO:0000349">
    <property type="term" value="P:generation of catalytic spliceosome for first transesterification step"/>
    <property type="evidence" value="ECO:0007669"/>
    <property type="project" value="TreeGrafter"/>
</dbReference>